<dbReference type="Gene3D" id="3.40.50.720">
    <property type="entry name" value="NAD(P)-binding Rossmann-like Domain"/>
    <property type="match status" value="1"/>
</dbReference>
<dbReference type="InterPro" id="IPR028359">
    <property type="entry name" value="UDP_ManNAc/GlcNAc_DH"/>
</dbReference>
<proteinExistence type="inferred from homology"/>
<dbReference type="InterPro" id="IPR014026">
    <property type="entry name" value="UDP-Glc/GDP-Man_DH_dimer"/>
</dbReference>
<comment type="caution">
    <text evidence="4">The sequence shown here is derived from an EMBL/GenBank/DDBJ whole genome shotgun (WGS) entry which is preliminary data.</text>
</comment>
<feature type="domain" description="UDP-glucose/GDP-mannose dehydrogenase C-terminal" evidence="3">
    <location>
        <begin position="134"/>
        <end position="220"/>
    </location>
</feature>
<dbReference type="PANTHER" id="PTHR43491:SF2">
    <property type="entry name" value="UDP-N-ACETYL-D-MANNOSAMINE DEHYDROGENASE"/>
    <property type="match status" value="1"/>
</dbReference>
<dbReference type="PIRSF" id="PIRSF000124">
    <property type="entry name" value="UDPglc_GDPman_dh"/>
    <property type="match status" value="1"/>
</dbReference>
<dbReference type="EMBL" id="JAFBBZ010000001">
    <property type="protein sequence ID" value="MBM7510227.1"/>
    <property type="molecule type" value="Genomic_DNA"/>
</dbReference>
<dbReference type="Pfam" id="PF00984">
    <property type="entry name" value="UDPG_MGDP_dh"/>
    <property type="match status" value="1"/>
</dbReference>
<evidence type="ECO:0000256" key="2">
    <source>
        <dbReference type="PIRNR" id="PIRNR000124"/>
    </source>
</evidence>
<dbReference type="SUPFAM" id="SSF48179">
    <property type="entry name" value="6-phosphogluconate dehydrogenase C-terminal domain-like"/>
    <property type="match status" value="1"/>
</dbReference>
<accession>A0ABS2MGI3</accession>
<organism evidence="4 5">
    <name type="scientific">Nocardioides salarius</name>
    <dbReference type="NCBI Taxonomy" id="374513"/>
    <lineage>
        <taxon>Bacteria</taxon>
        <taxon>Bacillati</taxon>
        <taxon>Actinomycetota</taxon>
        <taxon>Actinomycetes</taxon>
        <taxon>Propionibacteriales</taxon>
        <taxon>Nocardioidaceae</taxon>
        <taxon>Nocardioides</taxon>
    </lineage>
</organism>
<dbReference type="InterPro" id="IPR036220">
    <property type="entry name" value="UDP-Glc/GDP-Man_DH_C_sf"/>
</dbReference>
<sequence>MDVMTQAGMPCQAAESIEAAELGKLATNAVRDINQALANQLCQIAEMHGIDIRRLVDDVNLDYPRDRLKHASPGVGGSCLTKDSYILAESLLPVPPQDTLFGRARIVNDQAQEPTISSLARHFSRHAAAEVRILVCGAAFKGSPPTTDMRNSVGLHVARELVNLGFDVSVYDPVVPASDITGIGYRHSSLPGDDAWNAVLLYSNHASLSSARLSQQIVDSISHDGFIYDPHLWLTDLVVRDAAPGTRYRTLSTERVID</sequence>
<dbReference type="InterPro" id="IPR008927">
    <property type="entry name" value="6-PGluconate_DH-like_C_sf"/>
</dbReference>
<dbReference type="Proteomes" id="UP000732378">
    <property type="component" value="Unassembled WGS sequence"/>
</dbReference>
<evidence type="ECO:0000256" key="1">
    <source>
        <dbReference type="ARBA" id="ARBA00006601"/>
    </source>
</evidence>
<name>A0ABS2MGI3_9ACTN</name>
<evidence type="ECO:0000259" key="3">
    <source>
        <dbReference type="SMART" id="SM00984"/>
    </source>
</evidence>
<dbReference type="PANTHER" id="PTHR43491">
    <property type="entry name" value="UDP-N-ACETYL-D-MANNOSAMINE DEHYDROGENASE"/>
    <property type="match status" value="1"/>
</dbReference>
<dbReference type="InterPro" id="IPR014027">
    <property type="entry name" value="UDP-Glc/GDP-Man_DH_C"/>
</dbReference>
<dbReference type="PIRSF" id="PIRSF500136">
    <property type="entry name" value="UDP_ManNAc_DH"/>
    <property type="match status" value="1"/>
</dbReference>
<keyword evidence="5" id="KW-1185">Reference proteome</keyword>
<gene>
    <name evidence="4" type="ORF">JOE61_004041</name>
</gene>
<dbReference type="SUPFAM" id="SSF52413">
    <property type="entry name" value="UDP-glucose/GDP-mannose dehydrogenase C-terminal domain"/>
    <property type="match status" value="1"/>
</dbReference>
<dbReference type="Pfam" id="PF03720">
    <property type="entry name" value="UDPG_MGDP_dh_C"/>
    <property type="match status" value="1"/>
</dbReference>
<reference evidence="4 5" key="1">
    <citation type="submission" date="2021-01" db="EMBL/GenBank/DDBJ databases">
        <title>Sequencing the genomes of 1000 actinobacteria strains.</title>
        <authorList>
            <person name="Klenk H.-P."/>
        </authorList>
    </citation>
    <scope>NUCLEOTIDE SEQUENCE [LARGE SCALE GENOMIC DNA]</scope>
    <source>
        <strain evidence="4 5">DSM 18239</strain>
    </source>
</reference>
<comment type="similarity">
    <text evidence="1 2">Belongs to the UDP-glucose/GDP-mannose dehydrogenase family.</text>
</comment>
<evidence type="ECO:0000313" key="4">
    <source>
        <dbReference type="EMBL" id="MBM7510227.1"/>
    </source>
</evidence>
<evidence type="ECO:0000313" key="5">
    <source>
        <dbReference type="Proteomes" id="UP000732378"/>
    </source>
</evidence>
<dbReference type="SMART" id="SM00984">
    <property type="entry name" value="UDPG_MGDP_dh_C"/>
    <property type="match status" value="1"/>
</dbReference>
<dbReference type="InterPro" id="IPR017476">
    <property type="entry name" value="UDP-Glc/GDP-Man"/>
</dbReference>
<protein>
    <submittedName>
        <fullName evidence="4">Nucleotide sugar dehydrogenase</fullName>
    </submittedName>
</protein>